<dbReference type="InterPro" id="IPR031161">
    <property type="entry name" value="Peptidase_M60_dom"/>
</dbReference>
<dbReference type="Proteomes" id="UP000242084">
    <property type="component" value="Chromosome 1"/>
</dbReference>
<feature type="region of interest" description="Disordered" evidence="6">
    <location>
        <begin position="41"/>
        <end position="124"/>
    </location>
</feature>
<evidence type="ECO:0000256" key="8">
    <source>
        <dbReference type="SAM" id="SignalP"/>
    </source>
</evidence>
<keyword evidence="11" id="KW-1185">Reference proteome</keyword>
<accession>A0A239ZC89</accession>
<feature type="transmembrane region" description="Helical" evidence="7">
    <location>
        <begin position="992"/>
        <end position="1008"/>
    </location>
</feature>
<evidence type="ECO:0000256" key="5">
    <source>
        <dbReference type="ARBA" id="ARBA00023088"/>
    </source>
</evidence>
<evidence type="ECO:0000256" key="3">
    <source>
        <dbReference type="ARBA" id="ARBA00022525"/>
    </source>
</evidence>
<dbReference type="GO" id="GO:0008233">
    <property type="term" value="F:peptidase activity"/>
    <property type="evidence" value="ECO:0007669"/>
    <property type="project" value="UniProtKB-KW"/>
</dbReference>
<keyword evidence="3" id="KW-0964">Secreted</keyword>
<keyword evidence="4 8" id="KW-0732">Signal</keyword>
<keyword evidence="2" id="KW-0134">Cell wall</keyword>
<organism evidence="10 11">
    <name type="scientific">Mammaliicoccus stepanovicii</name>
    <dbReference type="NCBI Taxonomy" id="643214"/>
    <lineage>
        <taxon>Bacteria</taxon>
        <taxon>Bacillati</taxon>
        <taxon>Bacillota</taxon>
        <taxon>Bacilli</taxon>
        <taxon>Bacillales</taxon>
        <taxon>Staphylococcaceae</taxon>
        <taxon>Mammaliicoccus</taxon>
    </lineage>
</organism>
<dbReference type="GO" id="GO:0006508">
    <property type="term" value="P:proteolysis"/>
    <property type="evidence" value="ECO:0007669"/>
    <property type="project" value="UniProtKB-KW"/>
</dbReference>
<dbReference type="AlphaFoldDB" id="A0A239ZC89"/>
<evidence type="ECO:0000313" key="11">
    <source>
        <dbReference type="Proteomes" id="UP000242084"/>
    </source>
</evidence>
<dbReference type="InterPro" id="IPR019931">
    <property type="entry name" value="LPXTG_anchor"/>
</dbReference>
<dbReference type="PROSITE" id="PS51723">
    <property type="entry name" value="PEPTIDASE_M60"/>
    <property type="match status" value="1"/>
</dbReference>
<dbReference type="EMBL" id="LT906462">
    <property type="protein sequence ID" value="SNV68344.1"/>
    <property type="molecule type" value="Genomic_DNA"/>
</dbReference>
<evidence type="ECO:0000256" key="4">
    <source>
        <dbReference type="ARBA" id="ARBA00022729"/>
    </source>
</evidence>
<feature type="compositionally biased region" description="Polar residues" evidence="6">
    <location>
        <begin position="84"/>
        <end position="117"/>
    </location>
</feature>
<feature type="chain" id="PRO_5012376427" evidence="8">
    <location>
        <begin position="35"/>
        <end position="1015"/>
    </location>
</feature>
<comment type="subcellular location">
    <subcellularLocation>
        <location evidence="1">Secreted</location>
        <location evidence="1">Cell wall</location>
        <topology evidence="1">Peptidoglycan-anchor</topology>
    </subcellularLocation>
</comment>
<feature type="compositionally biased region" description="Low complexity" evidence="6">
    <location>
        <begin position="51"/>
        <end position="83"/>
    </location>
</feature>
<dbReference type="Pfam" id="PF03272">
    <property type="entry name" value="Mucin_bdg"/>
    <property type="match status" value="1"/>
</dbReference>
<dbReference type="OrthoDB" id="2392728at2"/>
<protein>
    <submittedName>
        <fullName evidence="10">Putative protease</fullName>
    </submittedName>
</protein>
<gene>
    <name evidence="10" type="ORF">SAMEA4384403_01385</name>
</gene>
<proteinExistence type="predicted"/>
<keyword evidence="7" id="KW-0472">Membrane</keyword>
<dbReference type="RefSeq" id="WP_158245690.1">
    <property type="nucleotide sequence ID" value="NZ_BMDM01000005.1"/>
</dbReference>
<evidence type="ECO:0000256" key="7">
    <source>
        <dbReference type="SAM" id="Phobius"/>
    </source>
</evidence>
<sequence>MKLTTPYISLNKNKKTIFFGILFTGFLSSNVAFAQDNTIEDSNETTQNQPNITTSQSSNTLNNTSHINNTQSNSLQLNQVNDNKVTARSSTDQGETQASSIHTVNVNTVEQSQYTSKNETHRGENHIRQSLGFAVPANTNVYLRSTEIIPKKSITAELVTIANKDDRRLNVQLDHNWYQFSAPKDAGLFIRTPHTPDLRVNLEYYFENDNKIKMPHYQLHDDKKQFDKEWGTSQAPFAIAESEHVQMFIPVIDRDFVANLNSNTDANIFKSLDETLLYYEDVLTKYNKWLGLDNSQPEHVNSKQQYFVRADKTGYGAAYYTYSLVGTNSEHITPYFYRGWLMLHEIGHGYDGINVDPVLPDDMELAEVWNNIYGNLYVSTIDSRQFDWLYNGNQEKYQENVIKQLKSSPESMSFNKIGLRERLNIMATMLRGTGVDDFISYNQYMRANHESVHHKSINDNIAQYWGINKNVIPYLELFGVKISDSTKNNINAKPLPFLYPLSLLTHNTNAINKVLSKHHLANKHELVTNEMIQDSGVVAHNQVVLDLNHHKLQYDPKVSLISNGNIIATSKVINGRADFSNIPVGIYQILPPYTENGTLPNSSYIVFSELQENPVTLIYPTLNVQSVGYKEHITGLGLGNSVHLNLDYNPQLKTMSIQDKLESPHVYFSTTYMDVKVESKDGQLKYVRTLIGNQNRPNELRNQDLKIEYGDKLIIYHAEPDRLRFDIPELNTKTKQTTYIFTQFGLIKENEDTAYNRFKNYINENLTNYTTLMNSHIDQKYYKQVSDLYVAMHMLNEIDSKALHQQFNQLFKYYQLDSLNLETKVPDYAPVVDDLPEFDPSQLVITKVPDHAPVVDDLPELNPSQLVITKVPGYAPVVGDLSEFDPSHLVITKVPNHAPAVDDLPELNPSQLVITKVPGYAPVVGDLPKLDPDLLRVTKKMNKTSDIKVAPILKVSKISTHKDIQNQKNIHRNENQHSTKVLPQTGEHQSKTFIFISTVLLGLGMFLFRTKKVKQ</sequence>
<dbReference type="Gene3D" id="3.40.390.80">
    <property type="entry name" value="Peptidase M60, enhancin-like domain 2"/>
    <property type="match status" value="1"/>
</dbReference>
<evidence type="ECO:0000313" key="10">
    <source>
        <dbReference type="EMBL" id="SNV68344.1"/>
    </source>
</evidence>
<keyword evidence="10" id="KW-0378">Hydrolase</keyword>
<evidence type="ECO:0000256" key="6">
    <source>
        <dbReference type="SAM" id="MobiDB-lite"/>
    </source>
</evidence>
<dbReference type="KEGG" id="sste:SAMEA4384403_1385"/>
<feature type="signal peptide" evidence="8">
    <location>
        <begin position="1"/>
        <end position="34"/>
    </location>
</feature>
<keyword evidence="7" id="KW-0812">Transmembrane</keyword>
<reference evidence="10 11" key="1">
    <citation type="submission" date="2017-06" db="EMBL/GenBank/DDBJ databases">
        <authorList>
            <consortium name="Pathogen Informatics"/>
        </authorList>
    </citation>
    <scope>NUCLEOTIDE SEQUENCE [LARGE SCALE GENOMIC DNA]</scope>
    <source>
        <strain evidence="10 11">NCTC13839</strain>
    </source>
</reference>
<keyword evidence="5" id="KW-0572">Peptidoglycan-anchor</keyword>
<dbReference type="SMART" id="SM01276">
    <property type="entry name" value="M60-like"/>
    <property type="match status" value="1"/>
</dbReference>
<name>A0A239ZC89_9STAP</name>
<keyword evidence="7" id="KW-1133">Transmembrane helix</keyword>
<feature type="domain" description="Peptidase M60" evidence="9">
    <location>
        <begin position="126"/>
        <end position="434"/>
    </location>
</feature>
<evidence type="ECO:0000256" key="1">
    <source>
        <dbReference type="ARBA" id="ARBA00004168"/>
    </source>
</evidence>
<evidence type="ECO:0000259" key="9">
    <source>
        <dbReference type="PROSITE" id="PS51723"/>
    </source>
</evidence>
<evidence type="ECO:0000256" key="2">
    <source>
        <dbReference type="ARBA" id="ARBA00022512"/>
    </source>
</evidence>
<dbReference type="Pfam" id="PF00746">
    <property type="entry name" value="Gram_pos_anchor"/>
    <property type="match status" value="1"/>
</dbReference>
<keyword evidence="10" id="KW-0645">Protease</keyword>
<dbReference type="InterPro" id="IPR004954">
    <property type="entry name" value="Mucin-bd"/>
</dbReference>
<dbReference type="NCBIfam" id="TIGR01167">
    <property type="entry name" value="LPXTG_anchor"/>
    <property type="match status" value="1"/>
</dbReference>